<sequence>MSSMTSPMSKLLFRKGDKYKNFSGGMQQGSRPNVFCHNICLLVATLDRIPPVELWIFSFEGRLIACELQRNSCIWGFETGSLTNSSLRDKPVLYRDS</sequence>
<dbReference type="AlphaFoldDB" id="A0AAV4T2H1"/>
<dbReference type="EMBL" id="BPLR01010601">
    <property type="protein sequence ID" value="GIY40339.1"/>
    <property type="molecule type" value="Genomic_DNA"/>
</dbReference>
<protein>
    <submittedName>
        <fullName evidence="1">Uncharacterized protein</fullName>
    </submittedName>
</protein>
<evidence type="ECO:0000313" key="1">
    <source>
        <dbReference type="EMBL" id="GIY40339.1"/>
    </source>
</evidence>
<dbReference type="Proteomes" id="UP001054945">
    <property type="component" value="Unassembled WGS sequence"/>
</dbReference>
<keyword evidence="2" id="KW-1185">Reference proteome</keyword>
<proteinExistence type="predicted"/>
<accession>A0AAV4T2H1</accession>
<comment type="caution">
    <text evidence="1">The sequence shown here is derived from an EMBL/GenBank/DDBJ whole genome shotgun (WGS) entry which is preliminary data.</text>
</comment>
<gene>
    <name evidence="1" type="ORF">CEXT_56311</name>
</gene>
<evidence type="ECO:0000313" key="2">
    <source>
        <dbReference type="Proteomes" id="UP001054945"/>
    </source>
</evidence>
<reference evidence="1 2" key="1">
    <citation type="submission" date="2021-06" db="EMBL/GenBank/DDBJ databases">
        <title>Caerostris extrusa draft genome.</title>
        <authorList>
            <person name="Kono N."/>
            <person name="Arakawa K."/>
        </authorList>
    </citation>
    <scope>NUCLEOTIDE SEQUENCE [LARGE SCALE GENOMIC DNA]</scope>
</reference>
<organism evidence="1 2">
    <name type="scientific">Caerostris extrusa</name>
    <name type="common">Bark spider</name>
    <name type="synonym">Caerostris bankana</name>
    <dbReference type="NCBI Taxonomy" id="172846"/>
    <lineage>
        <taxon>Eukaryota</taxon>
        <taxon>Metazoa</taxon>
        <taxon>Ecdysozoa</taxon>
        <taxon>Arthropoda</taxon>
        <taxon>Chelicerata</taxon>
        <taxon>Arachnida</taxon>
        <taxon>Araneae</taxon>
        <taxon>Araneomorphae</taxon>
        <taxon>Entelegynae</taxon>
        <taxon>Araneoidea</taxon>
        <taxon>Araneidae</taxon>
        <taxon>Caerostris</taxon>
    </lineage>
</organism>
<name>A0AAV4T2H1_CAEEX</name>